<name>A0A512PGT4_9CELL</name>
<dbReference type="AlphaFoldDB" id="A0A512PGT4"/>
<protein>
    <submittedName>
        <fullName evidence="1">Uncharacterized protein</fullName>
    </submittedName>
</protein>
<accession>A0A512PGT4</accession>
<organism evidence="1 2">
    <name type="scientific">Cellulomonas soli</name>
    <dbReference type="NCBI Taxonomy" id="931535"/>
    <lineage>
        <taxon>Bacteria</taxon>
        <taxon>Bacillati</taxon>
        <taxon>Actinomycetota</taxon>
        <taxon>Actinomycetes</taxon>
        <taxon>Micrococcales</taxon>
        <taxon>Cellulomonadaceae</taxon>
        <taxon>Cellulomonas</taxon>
    </lineage>
</organism>
<dbReference type="EMBL" id="BKAL01000013">
    <property type="protein sequence ID" value="GEP70414.1"/>
    <property type="molecule type" value="Genomic_DNA"/>
</dbReference>
<reference evidence="1 2" key="1">
    <citation type="submission" date="2019-07" db="EMBL/GenBank/DDBJ databases">
        <title>Whole genome shotgun sequence of Cellulomonas soli NBRC 109434.</title>
        <authorList>
            <person name="Hosoyama A."/>
            <person name="Uohara A."/>
            <person name="Ohji S."/>
            <person name="Ichikawa N."/>
        </authorList>
    </citation>
    <scope>NUCLEOTIDE SEQUENCE [LARGE SCALE GENOMIC DNA]</scope>
    <source>
        <strain evidence="1 2">NBRC 109434</strain>
    </source>
</reference>
<keyword evidence="2" id="KW-1185">Reference proteome</keyword>
<comment type="caution">
    <text evidence="1">The sequence shown here is derived from an EMBL/GenBank/DDBJ whole genome shotgun (WGS) entry which is preliminary data.</text>
</comment>
<evidence type="ECO:0000313" key="1">
    <source>
        <dbReference type="EMBL" id="GEP70414.1"/>
    </source>
</evidence>
<gene>
    <name evidence="1" type="ORF">CSO01_31290</name>
</gene>
<evidence type="ECO:0000313" key="2">
    <source>
        <dbReference type="Proteomes" id="UP000321798"/>
    </source>
</evidence>
<dbReference type="Proteomes" id="UP000321798">
    <property type="component" value="Unassembled WGS sequence"/>
</dbReference>
<sequence>MVGDQITDVTGRDAKHLGCLRDADLHSHKGTGSGTDVGILVTGVRPLSARLTLYHLVEHEQIPYRRLGTVILLPAAWVEREPTMPVKRR</sequence>
<proteinExistence type="predicted"/>